<dbReference type="AlphaFoldDB" id="A0A6G8AZM7"/>
<organism evidence="1 2">
    <name type="scientific">Weissella coleopterorum</name>
    <dbReference type="NCBI Taxonomy" id="2714949"/>
    <lineage>
        <taxon>Bacteria</taxon>
        <taxon>Bacillati</taxon>
        <taxon>Bacillota</taxon>
        <taxon>Bacilli</taxon>
        <taxon>Lactobacillales</taxon>
        <taxon>Lactobacillaceae</taxon>
        <taxon>Weissella</taxon>
    </lineage>
</organism>
<keyword evidence="2" id="KW-1185">Reference proteome</keyword>
<protein>
    <submittedName>
        <fullName evidence="1">Uncharacterized protein</fullName>
    </submittedName>
</protein>
<dbReference type="Proteomes" id="UP000500741">
    <property type="component" value="Chromosome"/>
</dbReference>
<evidence type="ECO:0000313" key="2">
    <source>
        <dbReference type="Proteomes" id="UP000500741"/>
    </source>
</evidence>
<dbReference type="KEGG" id="wco:G7084_03825"/>
<evidence type="ECO:0000313" key="1">
    <source>
        <dbReference type="EMBL" id="QIL50518.1"/>
    </source>
</evidence>
<dbReference type="EMBL" id="CP049888">
    <property type="protein sequence ID" value="QIL50518.1"/>
    <property type="molecule type" value="Genomic_DNA"/>
</dbReference>
<dbReference type="RefSeq" id="WP_166010201.1">
    <property type="nucleotide sequence ID" value="NZ_CP049888.1"/>
</dbReference>
<reference evidence="1 2" key="1">
    <citation type="submission" date="2020-03" db="EMBL/GenBank/DDBJ databases">
        <title>Weissella sp. nov., isolated from Cybister lewisianus.</title>
        <authorList>
            <person name="Hyun D.-W."/>
            <person name="Bae J.-W."/>
        </authorList>
    </citation>
    <scope>NUCLEOTIDE SEQUENCE [LARGE SCALE GENOMIC DNA]</scope>
    <source>
        <strain evidence="1 2">HDW19</strain>
    </source>
</reference>
<accession>A0A6G8AZM7</accession>
<gene>
    <name evidence="1" type="ORF">G7084_03825</name>
</gene>
<sequence>MEIKNSELVLVGIFLVGLTLPAKVSRARTKFVKALTERVNEYNESRQEIFKSHTALIDDKTGKVTYPEGGQELADKELIDLANETPIIQATYKEQINTLKAYFKDWDGDVSAENASAYDVFFDALELEGDEAND</sequence>
<name>A0A6G8AZM7_9LACO</name>
<proteinExistence type="predicted"/>